<dbReference type="SUPFAM" id="SSF48264">
    <property type="entry name" value="Cytochrome P450"/>
    <property type="match status" value="1"/>
</dbReference>
<dbReference type="InterPro" id="IPR050121">
    <property type="entry name" value="Cytochrome_P450_monoxygenase"/>
</dbReference>
<feature type="binding site" description="axial binding residue" evidence="2">
    <location>
        <position position="692"/>
    </location>
    <ligand>
        <name>heme</name>
        <dbReference type="ChEBI" id="CHEBI:30413"/>
    </ligand>
    <ligandPart>
        <name>Fe</name>
        <dbReference type="ChEBI" id="CHEBI:18248"/>
    </ligandPart>
</feature>
<dbReference type="GO" id="GO:0016705">
    <property type="term" value="F:oxidoreductase activity, acting on paired donors, with incorporation or reduction of molecular oxygen"/>
    <property type="evidence" value="ECO:0007669"/>
    <property type="project" value="InterPro"/>
</dbReference>
<dbReference type="PANTHER" id="PTHR24305">
    <property type="entry name" value="CYTOCHROME P450"/>
    <property type="match status" value="1"/>
</dbReference>
<evidence type="ECO:0000256" key="2">
    <source>
        <dbReference type="PIRSR" id="PIRSR602401-1"/>
    </source>
</evidence>
<dbReference type="Proteomes" id="UP001165082">
    <property type="component" value="Unassembled WGS sequence"/>
</dbReference>
<dbReference type="PROSITE" id="PS00086">
    <property type="entry name" value="CYTOCHROME_P450"/>
    <property type="match status" value="1"/>
</dbReference>
<evidence type="ECO:0008006" key="5">
    <source>
        <dbReference type="Google" id="ProtNLM"/>
    </source>
</evidence>
<dbReference type="AlphaFoldDB" id="A0A9W7ACN9"/>
<proteinExistence type="predicted"/>
<protein>
    <recommendedName>
        <fullName evidence="5">Cytochrome P450</fullName>
    </recommendedName>
</protein>
<comment type="cofactor">
    <cofactor evidence="1 2">
        <name>heme</name>
        <dbReference type="ChEBI" id="CHEBI:30413"/>
    </cofactor>
</comment>
<organism evidence="3 4">
    <name type="scientific">Triparma retinervis</name>
    <dbReference type="NCBI Taxonomy" id="2557542"/>
    <lineage>
        <taxon>Eukaryota</taxon>
        <taxon>Sar</taxon>
        <taxon>Stramenopiles</taxon>
        <taxon>Ochrophyta</taxon>
        <taxon>Bolidophyceae</taxon>
        <taxon>Parmales</taxon>
        <taxon>Triparmaceae</taxon>
        <taxon>Triparma</taxon>
    </lineage>
</organism>
<evidence type="ECO:0000313" key="4">
    <source>
        <dbReference type="Proteomes" id="UP001165082"/>
    </source>
</evidence>
<dbReference type="PANTHER" id="PTHR24305:SF223">
    <property type="entry name" value="CYTOCHROME P450-DIT2"/>
    <property type="match status" value="1"/>
</dbReference>
<dbReference type="InterPro" id="IPR036396">
    <property type="entry name" value="Cyt_P450_sf"/>
</dbReference>
<evidence type="ECO:0000256" key="1">
    <source>
        <dbReference type="ARBA" id="ARBA00001971"/>
    </source>
</evidence>
<dbReference type="GO" id="GO:0005506">
    <property type="term" value="F:iron ion binding"/>
    <property type="evidence" value="ECO:0007669"/>
    <property type="project" value="InterPro"/>
</dbReference>
<dbReference type="CDD" id="cd00302">
    <property type="entry name" value="cytochrome_P450"/>
    <property type="match status" value="1"/>
</dbReference>
<keyword evidence="2" id="KW-0408">Iron</keyword>
<reference evidence="3" key="1">
    <citation type="submission" date="2022-07" db="EMBL/GenBank/DDBJ databases">
        <title>Genome analysis of Parmales, a sister group of diatoms, reveals the evolutionary specialization of diatoms from phago-mixotrophs to photoautotrophs.</title>
        <authorList>
            <person name="Ban H."/>
            <person name="Sato S."/>
            <person name="Yoshikawa S."/>
            <person name="Kazumasa Y."/>
            <person name="Nakamura Y."/>
            <person name="Ichinomiya M."/>
            <person name="Saitoh K."/>
            <person name="Sato N."/>
            <person name="Blanc-Mathieu R."/>
            <person name="Endo H."/>
            <person name="Kuwata A."/>
            <person name="Ogata H."/>
        </authorList>
    </citation>
    <scope>NUCLEOTIDE SEQUENCE</scope>
</reference>
<accession>A0A9W7ACN9</accession>
<dbReference type="EMBL" id="BRXZ01004192">
    <property type="protein sequence ID" value="GMH70266.1"/>
    <property type="molecule type" value="Genomic_DNA"/>
</dbReference>
<dbReference type="Gene3D" id="1.10.630.10">
    <property type="entry name" value="Cytochrome P450"/>
    <property type="match status" value="1"/>
</dbReference>
<dbReference type="OrthoDB" id="2789670at2759"/>
<comment type="caution">
    <text evidence="3">The sequence shown here is derived from an EMBL/GenBank/DDBJ whole genome shotgun (WGS) entry which is preliminary data.</text>
</comment>
<keyword evidence="2" id="KW-0479">Metal-binding</keyword>
<name>A0A9W7ACN9_9STRA</name>
<dbReference type="GO" id="GO:0020037">
    <property type="term" value="F:heme binding"/>
    <property type="evidence" value="ECO:0007669"/>
    <property type="project" value="InterPro"/>
</dbReference>
<dbReference type="GO" id="GO:0004497">
    <property type="term" value="F:monooxygenase activity"/>
    <property type="evidence" value="ECO:0007669"/>
    <property type="project" value="InterPro"/>
</dbReference>
<dbReference type="InterPro" id="IPR002401">
    <property type="entry name" value="Cyt_P450_E_grp-I"/>
</dbReference>
<dbReference type="InterPro" id="IPR017972">
    <property type="entry name" value="Cyt_P450_CS"/>
</dbReference>
<dbReference type="Pfam" id="PF00067">
    <property type="entry name" value="p450"/>
    <property type="match status" value="1"/>
</dbReference>
<gene>
    <name evidence="3" type="ORF">TrRE_jg229</name>
</gene>
<keyword evidence="4" id="KW-1185">Reference proteome</keyword>
<dbReference type="InterPro" id="IPR001128">
    <property type="entry name" value="Cyt_P450"/>
</dbReference>
<sequence length="778" mass="85977">MGDWKETLFVWKGKLEGVPHNGGSLYSPQESVVYVDDSLKCEDTKGPREALLIDWETKMSFAGSWLGSQSSSDEDSPLHASSLLSPNPDDNLNAFKLNAKLQTQSDSFLVFDMKGNYKLDNGGGHESYKDKRHTLVIGRKVVFGSGLDLGGWLAEGPNFMLAAARGTTEFGPFVSLGFVAVSSVGIEPTLTLCRRYTEEDDARSDSSVSDEDFLCNMLKKMHSDDLCDKYIGGVVKQATFGGSIEKHLPLAGEKARLLSELNIEPFSSTFGSALALNTLTFSLVVVVGVFAALYWKVKSKDGVDGPRVGDDLYNAVLKYRHHGAIAVHEKYGEVASFPTPTGPVIFVRGNEELERVFTDTKFFAKNTDTWSGVGTLSDVKNLIQPMYKGTLFETTGQVYKQNRATINPFFAHPRVLQATIKAFDKQTRRWGKEFSGDILDDFHSIVKFAMVDLLGDYCLTKDDEILLNKVIMHFFKKNVNGVGDESAIPLTKKDEEMFCEMESVASRCIEHVKAKMAIKAKEGQSNVHDKGLIYLMLKSEKYSDQAIKELFVNLVVAGGETPALACCKTLAAMAQKPAVMQRAVQEVDDFFGANAAIDPSQIDSLNYLNSCVMEGLRRYAPATIVGRRVIKETKLCNVTIPEGSSLQVSVHACHMNPAVWDRPEDFDPERFGKGKAVPKGGFVAFGLGGRACPGKRAYMRMAKVILASMLKKYVVAEDPTIKNNLGSFMPNRFVAWPSEGHITLKLVHRQPQFSTQPTDSTVSQYQFITHTHAKQRQL</sequence>
<keyword evidence="2" id="KW-0349">Heme</keyword>
<dbReference type="PRINTS" id="PR00463">
    <property type="entry name" value="EP450I"/>
</dbReference>
<evidence type="ECO:0000313" key="3">
    <source>
        <dbReference type="EMBL" id="GMH70266.1"/>
    </source>
</evidence>